<evidence type="ECO:0000313" key="2">
    <source>
        <dbReference type="Proteomes" id="UP000024332"/>
    </source>
</evidence>
<name>A0A031LPL3_9CREN</name>
<dbReference type="PANTHER" id="PTHR41930:SF1">
    <property type="entry name" value="DEPHOSPHO-COA KINASE"/>
    <property type="match status" value="1"/>
</dbReference>
<gene>
    <name evidence="1" type="ORF">CM19_06080</name>
</gene>
<evidence type="ECO:0000313" key="1">
    <source>
        <dbReference type="EMBL" id="EZQ06931.1"/>
    </source>
</evidence>
<proteinExistence type="predicted"/>
<dbReference type="EMBL" id="JFZT01000039">
    <property type="protein sequence ID" value="EZQ06931.1"/>
    <property type="molecule type" value="Genomic_DNA"/>
</dbReference>
<dbReference type="SUPFAM" id="SSF52540">
    <property type="entry name" value="P-loop containing nucleoside triphosphate hydrolases"/>
    <property type="match status" value="1"/>
</dbReference>
<protein>
    <recommendedName>
        <fullName evidence="3">Dephospho-CoA kinase</fullName>
    </recommendedName>
</protein>
<reference evidence="1 2" key="1">
    <citation type="submission" date="2014-03" db="EMBL/GenBank/DDBJ databases">
        <title>Draft genome sequence of the novel thermoacidophilic archaea Acidianus copahuensis ALE1 strain, isolated from Copahue volcanic area in Neuquen Argentina.</title>
        <authorList>
            <person name="Urbieta M.S."/>
            <person name="Rascovan N."/>
            <person name="Castro C."/>
            <person name="Revale S."/>
            <person name="Giaveno M.A."/>
            <person name="Vazquez M.P."/>
            <person name="Donati E.R."/>
        </authorList>
    </citation>
    <scope>NUCLEOTIDE SEQUENCE [LARGE SCALE GENOMIC DNA]</scope>
    <source>
        <strain evidence="1 2">ALE1</strain>
    </source>
</reference>
<dbReference type="Gene3D" id="3.40.50.300">
    <property type="entry name" value="P-loop containing nucleotide triphosphate hydrolases"/>
    <property type="match status" value="1"/>
</dbReference>
<dbReference type="OrthoDB" id="85381at2157"/>
<comment type="caution">
    <text evidence="1">The sequence shown here is derived from an EMBL/GenBank/DDBJ whole genome shotgun (WGS) entry which is preliminary data.</text>
</comment>
<dbReference type="Pfam" id="PF13207">
    <property type="entry name" value="AAA_17"/>
    <property type="match status" value="1"/>
</dbReference>
<keyword evidence="2" id="KW-1185">Reference proteome</keyword>
<evidence type="ECO:0008006" key="3">
    <source>
        <dbReference type="Google" id="ProtNLM"/>
    </source>
</evidence>
<dbReference type="InterPro" id="IPR027417">
    <property type="entry name" value="P-loop_NTPase"/>
</dbReference>
<dbReference type="Proteomes" id="UP000024332">
    <property type="component" value="Unassembled WGS sequence"/>
</dbReference>
<dbReference type="STRING" id="1160895.CM19_06080"/>
<organism evidence="1 2">
    <name type="scientific">Candidatus Acidianus copahuensis</name>
    <dbReference type="NCBI Taxonomy" id="1160895"/>
    <lineage>
        <taxon>Archaea</taxon>
        <taxon>Thermoproteota</taxon>
        <taxon>Thermoprotei</taxon>
        <taxon>Sulfolobales</taxon>
        <taxon>Sulfolobaceae</taxon>
        <taxon>Acidianus</taxon>
    </lineage>
</organism>
<sequence>MPGSGKTLFGNILKERGYQVVSMGDVLRKRYEKDAKIGERLMDYAKRIREIYGDGVVARLSLEEVDPKAKRVAFEGVRSLAEVEEFARLGNPIVVSVHSPPSLRYSRLMARQRSDDSTKIEELKRRDYQEIAIGIGGVIAMADYVILNTGTIEDFKRQAEDILNKL</sequence>
<dbReference type="AlphaFoldDB" id="A0A031LPL3"/>
<dbReference type="PANTHER" id="PTHR41930">
    <property type="entry name" value="UPF0200 PROTEIN MJ1399"/>
    <property type="match status" value="1"/>
</dbReference>
<accession>A0A031LPL3</accession>